<name>A0A0F9RBZ6_9ZZZZ</name>
<evidence type="ECO:0000256" key="1">
    <source>
        <dbReference type="SAM" id="MobiDB-lite"/>
    </source>
</evidence>
<feature type="compositionally biased region" description="Pro residues" evidence="1">
    <location>
        <begin position="176"/>
        <end position="220"/>
    </location>
</feature>
<comment type="caution">
    <text evidence="2">The sequence shown here is derived from an EMBL/GenBank/DDBJ whole genome shotgun (WGS) entry which is preliminary data.</text>
</comment>
<dbReference type="PRINTS" id="PR01217">
    <property type="entry name" value="PRICHEXTENSN"/>
</dbReference>
<dbReference type="PANTHER" id="PTHR45691">
    <property type="entry name" value="PROTEIN DIAPHANOUS"/>
    <property type="match status" value="1"/>
</dbReference>
<protein>
    <submittedName>
        <fullName evidence="2">Uncharacterized protein</fullName>
    </submittedName>
</protein>
<sequence>MPINIPGLSLSILRQQSTVQAGLPLLISGRFTVFGMGVPTFIRIFLEGPSYDPQIRSFDTFASPFSGDYTTNVIAEKDGRYNVYAQAFPPPLIPTGPPFPEAMLLLPPIAESTKPPLVVGAPFNGGVEALLPDGTRERLTAPELLAIEITPIITIGAPAITIPGFPRFIPFPAPPAPTPAPRAPAPADLLPPPVAPPPEPPLPPPPLPPPPLPPPPPPIEEPALVAPVPEVLTLDILGTPSHNLARQLNVGENWFGRVTMPTFAALPLFTAARLFLRDPQGFDYIVSQVDGTLQPGETLQIPVNFDTTGFPGGDYTILLQVFDQFGQQVAEFPMGLLSMIEVIVPPLPPVPAVPEIPTTPTPDMFGTPIVNLPTELEIGEIWQGNISIPTLVPPDLLQLPSLPAFPVNIDLQLQDPAGQLFAVAPISTGTQKTFTPGQTIDLPVNFRTSVLTQEGMHNLIMDITDIQGNPLFSRVIGSLRALMPALLPPTLPLPSVPSEFTSIAVTMGTQQVEVGQAVSVPFTYIHVGEAEVVVLYAAIGDDRPVLLGGFDEVWAASKTVSVPAHATPTAISDSITIPITSKIGAAGIYSVYAKVVPKVISPVMSNIVEVVVPAPPPPPPPPPPPEPTLPRADISDYDFLVTSTGPYEIGETVTWLATGLYKGRRQGGRITISLGTGVLPSFLTKHTFPVIQLAAGTFPEAFDWRDILVSGRFELPATLEPGQRYSIRARLETTEEPTRETDTDFGVITIAEAPPPPLKTGFVISLMSGNFPTATTWNADFNQRYYAWFLPVTTPWQGNWDMGPDGESGTLTVELYDSDMKLIERISRTGKLLNGHAYEYYPDTNRLVDVGIF</sequence>
<dbReference type="EMBL" id="LAZR01003783">
    <property type="protein sequence ID" value="KKN14783.1"/>
    <property type="molecule type" value="Genomic_DNA"/>
</dbReference>
<accession>A0A0F9RBZ6</accession>
<feature type="region of interest" description="Disordered" evidence="1">
    <location>
        <begin position="176"/>
        <end position="221"/>
    </location>
</feature>
<gene>
    <name evidence="2" type="ORF">LCGC14_0992690</name>
</gene>
<evidence type="ECO:0000313" key="2">
    <source>
        <dbReference type="EMBL" id="KKN14783.1"/>
    </source>
</evidence>
<proteinExistence type="predicted"/>
<dbReference type="InterPro" id="IPR051412">
    <property type="entry name" value="Formin_Homology_Diaphanous_sf"/>
</dbReference>
<dbReference type="GO" id="GO:0005884">
    <property type="term" value="C:actin filament"/>
    <property type="evidence" value="ECO:0007669"/>
    <property type="project" value="TreeGrafter"/>
</dbReference>
<dbReference type="GO" id="GO:0030041">
    <property type="term" value="P:actin filament polymerization"/>
    <property type="evidence" value="ECO:0007669"/>
    <property type="project" value="TreeGrafter"/>
</dbReference>
<dbReference type="AlphaFoldDB" id="A0A0F9RBZ6"/>
<dbReference type="PANTHER" id="PTHR45691:SF1">
    <property type="entry name" value="FH2 DOMAIN-CONTAINING PROTEIN 1-RELATED"/>
    <property type="match status" value="1"/>
</dbReference>
<reference evidence="2" key="1">
    <citation type="journal article" date="2015" name="Nature">
        <title>Complex archaea that bridge the gap between prokaryotes and eukaryotes.</title>
        <authorList>
            <person name="Spang A."/>
            <person name="Saw J.H."/>
            <person name="Jorgensen S.L."/>
            <person name="Zaremba-Niedzwiedzka K."/>
            <person name="Martijn J."/>
            <person name="Lind A.E."/>
            <person name="van Eijk R."/>
            <person name="Schleper C."/>
            <person name="Guy L."/>
            <person name="Ettema T.J."/>
        </authorList>
    </citation>
    <scope>NUCLEOTIDE SEQUENCE</scope>
</reference>
<organism evidence="2">
    <name type="scientific">marine sediment metagenome</name>
    <dbReference type="NCBI Taxonomy" id="412755"/>
    <lineage>
        <taxon>unclassified sequences</taxon>
        <taxon>metagenomes</taxon>
        <taxon>ecological metagenomes</taxon>
    </lineage>
</organism>